<accession>A0A1E5C3Y1</accession>
<dbReference type="InterPro" id="IPR003593">
    <property type="entry name" value="AAA+_ATPase"/>
</dbReference>
<proteinExistence type="predicted"/>
<dbReference type="SMART" id="SM00382">
    <property type="entry name" value="AAA"/>
    <property type="match status" value="1"/>
</dbReference>
<protein>
    <submittedName>
        <fullName evidence="4">ABC transporter</fullName>
    </submittedName>
</protein>
<comment type="caution">
    <text evidence="4">The sequence shown here is derived from an EMBL/GenBank/DDBJ whole genome shotgun (WGS) entry which is preliminary data.</text>
</comment>
<keyword evidence="2" id="KW-0067">ATP-binding</keyword>
<reference evidence="4 5" key="1">
    <citation type="journal article" date="2012" name="Science">
        <title>Ecological populations of bacteria act as socially cohesive units of antibiotic production and resistance.</title>
        <authorList>
            <person name="Cordero O.X."/>
            <person name="Wildschutte H."/>
            <person name="Kirkup B."/>
            <person name="Proehl S."/>
            <person name="Ngo L."/>
            <person name="Hussain F."/>
            <person name="Le Roux F."/>
            <person name="Mincer T."/>
            <person name="Polz M.F."/>
        </authorList>
    </citation>
    <scope>NUCLEOTIDE SEQUENCE [LARGE SCALE GENOMIC DNA]</scope>
    <source>
        <strain evidence="4 5">FF-454</strain>
    </source>
</reference>
<evidence type="ECO:0000256" key="2">
    <source>
        <dbReference type="ARBA" id="ARBA00022840"/>
    </source>
</evidence>
<dbReference type="PANTHER" id="PTHR43119:SF1">
    <property type="entry name" value="ABC TRANSPORTER DOMAIN-CONTAINING PROTEIN"/>
    <property type="match status" value="1"/>
</dbReference>
<dbReference type="AlphaFoldDB" id="A0A1E5C3Y1"/>
<keyword evidence="1" id="KW-0547">Nucleotide-binding</keyword>
<sequence length="212" mass="23532">MTSPRATLTFHQLRSGYEADKTSALTDALLQGQHLVIKGASGSGKTSLLRVMCALQPAQHGHIAYQQQTVSVQNLPWWRRQFCYLPQEPVMGANTIADVLRLPWSLQATDNLSPSDEECQTTLASLNLQHDMNQDVDTLSGGQKQRLAIARALLLDRPVWLMDEPTSALDAKNRDSLMTLLKTLPIITVSISHDPEWMNAASHTFVLGDHHE</sequence>
<keyword evidence="5" id="KW-1185">Reference proteome</keyword>
<name>A0A1E5C3Y1_9GAMM</name>
<feature type="domain" description="ABC transporter" evidence="3">
    <location>
        <begin position="3"/>
        <end position="212"/>
    </location>
</feature>
<dbReference type="Proteomes" id="UP000095039">
    <property type="component" value="Unassembled WGS sequence"/>
</dbReference>
<evidence type="ECO:0000259" key="3">
    <source>
        <dbReference type="PROSITE" id="PS50893"/>
    </source>
</evidence>
<dbReference type="PROSITE" id="PS00211">
    <property type="entry name" value="ABC_TRANSPORTER_1"/>
    <property type="match status" value="1"/>
</dbReference>
<dbReference type="GO" id="GO:0005524">
    <property type="term" value="F:ATP binding"/>
    <property type="evidence" value="ECO:0007669"/>
    <property type="project" value="UniProtKB-KW"/>
</dbReference>
<dbReference type="InterPro" id="IPR017871">
    <property type="entry name" value="ABC_transporter-like_CS"/>
</dbReference>
<dbReference type="Gene3D" id="3.40.50.300">
    <property type="entry name" value="P-loop containing nucleotide triphosphate hydrolases"/>
    <property type="match status" value="1"/>
</dbReference>
<dbReference type="GO" id="GO:0016887">
    <property type="term" value="F:ATP hydrolysis activity"/>
    <property type="evidence" value="ECO:0007669"/>
    <property type="project" value="InterPro"/>
</dbReference>
<dbReference type="SUPFAM" id="SSF52540">
    <property type="entry name" value="P-loop containing nucleoside triphosphate hydrolases"/>
    <property type="match status" value="1"/>
</dbReference>
<evidence type="ECO:0000313" key="5">
    <source>
        <dbReference type="Proteomes" id="UP000095039"/>
    </source>
</evidence>
<evidence type="ECO:0000313" key="4">
    <source>
        <dbReference type="EMBL" id="OEE60206.1"/>
    </source>
</evidence>
<dbReference type="PANTHER" id="PTHR43119">
    <property type="entry name" value="ABC TRANSPORT PROTEIN ATP-BINDING COMPONENT-RELATED"/>
    <property type="match status" value="1"/>
</dbReference>
<dbReference type="InterPro" id="IPR003439">
    <property type="entry name" value="ABC_transporter-like_ATP-bd"/>
</dbReference>
<dbReference type="InterPro" id="IPR027417">
    <property type="entry name" value="P-loop_NTPase"/>
</dbReference>
<evidence type="ECO:0000256" key="1">
    <source>
        <dbReference type="ARBA" id="ARBA00022741"/>
    </source>
</evidence>
<gene>
    <name evidence="4" type="ORF">A1OK_12030</name>
</gene>
<dbReference type="EMBL" id="AJWN02000068">
    <property type="protein sequence ID" value="OEE60206.1"/>
    <property type="molecule type" value="Genomic_DNA"/>
</dbReference>
<dbReference type="Pfam" id="PF00005">
    <property type="entry name" value="ABC_tran"/>
    <property type="match status" value="1"/>
</dbReference>
<dbReference type="RefSeq" id="WP_016961834.1">
    <property type="nucleotide sequence ID" value="NZ_AJWN02000068.1"/>
</dbReference>
<dbReference type="PROSITE" id="PS50893">
    <property type="entry name" value="ABC_TRANSPORTER_2"/>
    <property type="match status" value="1"/>
</dbReference>
<organism evidence="4 5">
    <name type="scientific">Enterovibrio norvegicus FF-454</name>
    <dbReference type="NCBI Taxonomy" id="1185651"/>
    <lineage>
        <taxon>Bacteria</taxon>
        <taxon>Pseudomonadati</taxon>
        <taxon>Pseudomonadota</taxon>
        <taxon>Gammaproteobacteria</taxon>
        <taxon>Vibrionales</taxon>
        <taxon>Vibrionaceae</taxon>
        <taxon>Enterovibrio</taxon>
    </lineage>
</organism>